<dbReference type="InterPro" id="IPR028087">
    <property type="entry name" value="Tad_N"/>
</dbReference>
<dbReference type="PATRIC" id="fig|888050.3.peg.761"/>
<comment type="caution">
    <text evidence="3">The sequence shown here is derived from an EMBL/GenBank/DDBJ whole genome shotgun (WGS) entry which is preliminary data.</text>
</comment>
<proteinExistence type="predicted"/>
<dbReference type="RefSeq" id="WP_005962532.1">
    <property type="nucleotide sequence ID" value="NZ_CP040505.1"/>
</dbReference>
<name>N6WDH9_9ACTO</name>
<dbReference type="InterPro" id="IPR021202">
    <property type="entry name" value="Rv3654c-like"/>
</dbReference>
<dbReference type="eggNOG" id="ENOG5031HNU">
    <property type="taxonomic scope" value="Bacteria"/>
</dbReference>
<keyword evidence="1" id="KW-1133">Transmembrane helix</keyword>
<accession>N6WDH9</accession>
<evidence type="ECO:0000313" key="3">
    <source>
        <dbReference type="EMBL" id="ENO18234.1"/>
    </source>
</evidence>
<sequence length="120" mass="12193">MRSLKEEGSGTILTAGVCAVVVLFALVIGAYGVEASTRARLDAIADLAALAGADVSATAQWEDVGSRPCEEAGAVVARNGVALDSCEILGTHTRVIVSSSVKLMGVSVPVRARARAGPKE</sequence>
<dbReference type="NCBIfam" id="TIGR03816">
    <property type="entry name" value="tadE_like_DECH"/>
    <property type="match status" value="1"/>
</dbReference>
<reference evidence="3 4" key="1">
    <citation type="submission" date="2013-03" db="EMBL/GenBank/DDBJ databases">
        <title>Reference genome for the Human Microbiome Project.</title>
        <authorList>
            <person name="Aqrawi P."/>
            <person name="Ayvaz T."/>
            <person name="Bess C."/>
            <person name="Blankenburg K."/>
            <person name="Coyle M."/>
            <person name="Deng J."/>
            <person name="Forbes L."/>
            <person name="Fowler G."/>
            <person name="Francisco L."/>
            <person name="Fu Q."/>
            <person name="Gibbs R."/>
            <person name="Gross S."/>
            <person name="Gubbala S."/>
            <person name="Hale W."/>
            <person name="Hemphill L."/>
            <person name="Highlander S."/>
            <person name="Hirani K."/>
            <person name="Jackson L."/>
            <person name="Jakkamsetti A."/>
            <person name="Javaid M."/>
            <person name="Jayaseelan J.C."/>
            <person name="Jiang H."/>
            <person name="Joshi V."/>
            <person name="Korchina V."/>
            <person name="Kovar C."/>
            <person name="Lara F."/>
            <person name="Lee S."/>
            <person name="Liu Y."/>
            <person name="Mata R."/>
            <person name="Mathew T."/>
            <person name="Munidasa M."/>
            <person name="Muzny D."/>
            <person name="Nazareth L."/>
            <person name="Ngo R."/>
            <person name="Nguyen L."/>
            <person name="Nguyen N."/>
            <person name="Okwuonu G."/>
            <person name="Ongeri F."/>
            <person name="Palculict T."/>
            <person name="Patil S."/>
            <person name="Petrosino J."/>
            <person name="Pham C."/>
            <person name="Pham P."/>
            <person name="Pu L.-L."/>
            <person name="Qin X."/>
            <person name="Qu J."/>
            <person name="Reid J."/>
            <person name="Ross M."/>
            <person name="Ruth R."/>
            <person name="Saada N."/>
            <person name="San Lucas F."/>
            <person name="Santibanez J."/>
            <person name="Shang Y."/>
            <person name="Simmons D."/>
            <person name="Song X.-Z."/>
            <person name="Tang L.-Y."/>
            <person name="Thornton R."/>
            <person name="Warren J."/>
            <person name="Weissenberger G."/>
            <person name="Wilczek-Boney K."/>
            <person name="Worley K."/>
            <person name="Youmans B."/>
            <person name="Zhang J."/>
            <person name="Zhang L."/>
            <person name="Zhao Z."/>
            <person name="Zhou C."/>
            <person name="Zhu D."/>
            <person name="Zhu Y."/>
        </authorList>
    </citation>
    <scope>NUCLEOTIDE SEQUENCE [LARGE SCALE GENOMIC DNA]</scope>
    <source>
        <strain evidence="3 4">F0333</strain>
    </source>
</reference>
<dbReference type="EMBL" id="AQHZ01000015">
    <property type="protein sequence ID" value="ENO18234.1"/>
    <property type="molecule type" value="Genomic_DNA"/>
</dbReference>
<evidence type="ECO:0000259" key="2">
    <source>
        <dbReference type="Pfam" id="PF13400"/>
    </source>
</evidence>
<dbReference type="HOGENOM" id="CLU_104210_3_1_11"/>
<evidence type="ECO:0000313" key="4">
    <source>
        <dbReference type="Proteomes" id="UP000013015"/>
    </source>
</evidence>
<feature type="domain" description="Putative Flp pilus-assembly TadG-like N-terminal" evidence="2">
    <location>
        <begin position="8"/>
        <end position="54"/>
    </location>
</feature>
<keyword evidence="1" id="KW-0472">Membrane</keyword>
<organism evidence="3 4">
    <name type="scientific">Schaalia cardiffensis F0333</name>
    <dbReference type="NCBI Taxonomy" id="888050"/>
    <lineage>
        <taxon>Bacteria</taxon>
        <taxon>Bacillati</taxon>
        <taxon>Actinomycetota</taxon>
        <taxon>Actinomycetes</taxon>
        <taxon>Actinomycetales</taxon>
        <taxon>Actinomycetaceae</taxon>
        <taxon>Schaalia</taxon>
    </lineage>
</organism>
<dbReference type="AlphaFoldDB" id="N6WDH9"/>
<gene>
    <name evidence="3" type="ORF">HMPREF9004_0803</name>
</gene>
<evidence type="ECO:0000256" key="1">
    <source>
        <dbReference type="SAM" id="Phobius"/>
    </source>
</evidence>
<dbReference type="STRING" id="888050.HMPREF9004_0803"/>
<dbReference type="Pfam" id="PF13400">
    <property type="entry name" value="Tad"/>
    <property type="match status" value="1"/>
</dbReference>
<dbReference type="Proteomes" id="UP000013015">
    <property type="component" value="Unassembled WGS sequence"/>
</dbReference>
<keyword evidence="4" id="KW-1185">Reference proteome</keyword>
<protein>
    <recommendedName>
        <fullName evidence="2">Putative Flp pilus-assembly TadG-like N-terminal domain-containing protein</fullName>
    </recommendedName>
</protein>
<feature type="transmembrane region" description="Helical" evidence="1">
    <location>
        <begin position="12"/>
        <end position="33"/>
    </location>
</feature>
<keyword evidence="1" id="KW-0812">Transmembrane</keyword>